<evidence type="ECO:0000313" key="2">
    <source>
        <dbReference type="Proteomes" id="UP001550850"/>
    </source>
</evidence>
<comment type="caution">
    <text evidence="1">The sequence shown here is derived from an EMBL/GenBank/DDBJ whole genome shotgun (WGS) entry which is preliminary data.</text>
</comment>
<gene>
    <name evidence="1" type="ORF">AB0E65_05715</name>
</gene>
<sequence>MTAPAGLVAQARRVGLAAPAGLVAQARRVALVAQARRVALVALVGLVGPTAVTPLGRDALGMVTRAAGSPASVLPGLGPGRVTVVTAPRTPGRGAFVLRLSRDRRKPPVTVAG</sequence>
<name>A0ABV2YDE7_9ACTN</name>
<organism evidence="1 2">
    <name type="scientific">Streptomyces fragilis</name>
    <dbReference type="NCBI Taxonomy" id="67301"/>
    <lineage>
        <taxon>Bacteria</taxon>
        <taxon>Bacillati</taxon>
        <taxon>Actinomycetota</taxon>
        <taxon>Actinomycetes</taxon>
        <taxon>Kitasatosporales</taxon>
        <taxon>Streptomycetaceae</taxon>
        <taxon>Streptomyces</taxon>
    </lineage>
</organism>
<dbReference type="EMBL" id="JBEZUR010000005">
    <property type="protein sequence ID" value="MEU3553721.1"/>
    <property type="molecule type" value="Genomic_DNA"/>
</dbReference>
<dbReference type="Proteomes" id="UP001550850">
    <property type="component" value="Unassembled WGS sequence"/>
</dbReference>
<keyword evidence="2" id="KW-1185">Reference proteome</keyword>
<protein>
    <submittedName>
        <fullName evidence="1">Uncharacterized protein</fullName>
    </submittedName>
</protein>
<reference evidence="1 2" key="1">
    <citation type="submission" date="2024-06" db="EMBL/GenBank/DDBJ databases">
        <title>The Natural Products Discovery Center: Release of the First 8490 Sequenced Strains for Exploring Actinobacteria Biosynthetic Diversity.</title>
        <authorList>
            <person name="Kalkreuter E."/>
            <person name="Kautsar S.A."/>
            <person name="Yang D."/>
            <person name="Bader C.D."/>
            <person name="Teijaro C.N."/>
            <person name="Fluegel L."/>
            <person name="Davis C.M."/>
            <person name="Simpson J.R."/>
            <person name="Lauterbach L."/>
            <person name="Steele A.D."/>
            <person name="Gui C."/>
            <person name="Meng S."/>
            <person name="Li G."/>
            <person name="Viehrig K."/>
            <person name="Ye F."/>
            <person name="Su P."/>
            <person name="Kiefer A.F."/>
            <person name="Nichols A."/>
            <person name="Cepeda A.J."/>
            <person name="Yan W."/>
            <person name="Fan B."/>
            <person name="Jiang Y."/>
            <person name="Adhikari A."/>
            <person name="Zheng C.-J."/>
            <person name="Schuster L."/>
            <person name="Cowan T.M."/>
            <person name="Smanski M.J."/>
            <person name="Chevrette M.G."/>
            <person name="De Carvalho L.P.S."/>
            <person name="Shen B."/>
        </authorList>
    </citation>
    <scope>NUCLEOTIDE SEQUENCE [LARGE SCALE GENOMIC DNA]</scope>
    <source>
        <strain evidence="1 2">NPDC038104</strain>
    </source>
</reference>
<proteinExistence type="predicted"/>
<accession>A0ABV2YDE7</accession>
<dbReference type="RefSeq" id="WP_159105731.1">
    <property type="nucleotide sequence ID" value="NZ_BEVZ01000008.1"/>
</dbReference>
<evidence type="ECO:0000313" key="1">
    <source>
        <dbReference type="EMBL" id="MEU3553721.1"/>
    </source>
</evidence>